<dbReference type="STRING" id="149040.A0A194WUJ3"/>
<dbReference type="EMBL" id="KQ947427">
    <property type="protein sequence ID" value="KUJ11339.1"/>
    <property type="molecule type" value="Genomic_DNA"/>
</dbReference>
<reference evidence="1 2" key="1">
    <citation type="submission" date="2015-10" db="EMBL/GenBank/DDBJ databases">
        <title>Full genome of DAOMC 229536 Phialocephala scopiformis, a fungal endophyte of spruce producing the potent anti-insectan compound rugulosin.</title>
        <authorList>
            <consortium name="DOE Joint Genome Institute"/>
            <person name="Walker A.K."/>
            <person name="Frasz S.L."/>
            <person name="Seifert K.A."/>
            <person name="Miller J.D."/>
            <person name="Mondo S.J."/>
            <person name="Labutti K."/>
            <person name="Lipzen A."/>
            <person name="Dockter R."/>
            <person name="Kennedy M."/>
            <person name="Grigoriev I.V."/>
            <person name="Spatafora J.W."/>
        </authorList>
    </citation>
    <scope>NUCLEOTIDE SEQUENCE [LARGE SCALE GENOMIC DNA]</scope>
    <source>
        <strain evidence="1 2">CBS 120377</strain>
    </source>
</reference>
<evidence type="ECO:0000313" key="2">
    <source>
        <dbReference type="Proteomes" id="UP000070700"/>
    </source>
</evidence>
<gene>
    <name evidence="1" type="ORF">LY89DRAFT_625896</name>
</gene>
<dbReference type="InParanoid" id="A0A194WUJ3"/>
<dbReference type="PANTHER" id="PTHR38887">
    <property type="entry name" value="CHROMOSOME 21, WHOLE GENOME SHOTGUN SEQUENCE"/>
    <property type="match status" value="1"/>
</dbReference>
<dbReference type="GeneID" id="28820814"/>
<dbReference type="InterPro" id="IPR053221">
    <property type="entry name" value="Burnettramic_acid_biosynth"/>
</dbReference>
<dbReference type="KEGG" id="psco:LY89DRAFT_625896"/>
<dbReference type="AlphaFoldDB" id="A0A194WUJ3"/>
<feature type="non-terminal residue" evidence="1">
    <location>
        <position position="191"/>
    </location>
</feature>
<dbReference type="RefSeq" id="XP_018065694.1">
    <property type="nucleotide sequence ID" value="XM_018211088.1"/>
</dbReference>
<name>A0A194WUJ3_MOLSC</name>
<dbReference type="PANTHER" id="PTHR38887:SF1">
    <property type="entry name" value="RAS MODIFICATION PROTEIN ERF4"/>
    <property type="match status" value="1"/>
</dbReference>
<evidence type="ECO:0000313" key="1">
    <source>
        <dbReference type="EMBL" id="KUJ11339.1"/>
    </source>
</evidence>
<organism evidence="1 2">
    <name type="scientific">Mollisia scopiformis</name>
    <name type="common">Conifer needle endophyte fungus</name>
    <name type="synonym">Phialocephala scopiformis</name>
    <dbReference type="NCBI Taxonomy" id="149040"/>
    <lineage>
        <taxon>Eukaryota</taxon>
        <taxon>Fungi</taxon>
        <taxon>Dikarya</taxon>
        <taxon>Ascomycota</taxon>
        <taxon>Pezizomycotina</taxon>
        <taxon>Leotiomycetes</taxon>
        <taxon>Helotiales</taxon>
        <taxon>Mollisiaceae</taxon>
        <taxon>Mollisia</taxon>
    </lineage>
</organism>
<protein>
    <submittedName>
        <fullName evidence="1">Uncharacterized protein</fullName>
    </submittedName>
</protein>
<keyword evidence="2" id="KW-1185">Reference proteome</keyword>
<proteinExistence type="predicted"/>
<dbReference type="OrthoDB" id="3068835at2759"/>
<sequence length="191" mass="21016">MGGSFLRAWAPMLRSHDISIVQFIAFIDNLNVVSTASPPLQAMSLAGGVLGMVPHHWAMIAGNVIQTTANLGTFAVSKGRTELYMREVNEKMFKPRGLKVSIAKTEAIRSVLRVPTGRPMLPPLNAQTVQMGIAERVLLQLWPYNAVLDLNVPPPAEQTTMLAKLSAKQIAAQAKRNQSKLIKKHEKDLRK</sequence>
<dbReference type="Proteomes" id="UP000070700">
    <property type="component" value="Unassembled WGS sequence"/>
</dbReference>
<accession>A0A194WUJ3</accession>